<name>A0A255GCT9_9ACTN</name>
<proteinExistence type="predicted"/>
<feature type="compositionally biased region" description="Basic and acidic residues" evidence="1">
    <location>
        <begin position="90"/>
        <end position="99"/>
    </location>
</feature>
<dbReference type="Pfam" id="PF04977">
    <property type="entry name" value="DivIC"/>
    <property type="match status" value="1"/>
</dbReference>
<feature type="region of interest" description="Disordered" evidence="1">
    <location>
        <begin position="71"/>
        <end position="150"/>
    </location>
</feature>
<reference evidence="2 3" key="1">
    <citation type="submission" date="2017-07" db="EMBL/GenBank/DDBJ databases">
        <title>Draft whole genome sequences of clinical Proprionibacteriaceae strains.</title>
        <authorList>
            <person name="Bernier A.-M."/>
            <person name="Bernard K."/>
            <person name="Domingo M.-C."/>
        </authorList>
    </citation>
    <scope>NUCLEOTIDE SEQUENCE [LARGE SCALE GENOMIC DNA]</scope>
    <source>
        <strain evidence="2 3">NML 030167</strain>
    </source>
</reference>
<evidence type="ECO:0000313" key="3">
    <source>
        <dbReference type="Proteomes" id="UP000215896"/>
    </source>
</evidence>
<organism evidence="2 3">
    <name type="scientific">Enemella evansiae</name>
    <dbReference type="NCBI Taxonomy" id="2016499"/>
    <lineage>
        <taxon>Bacteria</taxon>
        <taxon>Bacillati</taxon>
        <taxon>Actinomycetota</taxon>
        <taxon>Actinomycetes</taxon>
        <taxon>Propionibacteriales</taxon>
        <taxon>Propionibacteriaceae</taxon>
        <taxon>Enemella</taxon>
    </lineage>
</organism>
<keyword evidence="3" id="KW-1185">Reference proteome</keyword>
<evidence type="ECO:0000313" key="2">
    <source>
        <dbReference type="EMBL" id="OYO13697.1"/>
    </source>
</evidence>
<feature type="compositionally biased region" description="Low complexity" evidence="1">
    <location>
        <begin position="134"/>
        <end position="150"/>
    </location>
</feature>
<dbReference type="Proteomes" id="UP000215896">
    <property type="component" value="Unassembled WGS sequence"/>
</dbReference>
<evidence type="ECO:0000256" key="1">
    <source>
        <dbReference type="SAM" id="MobiDB-lite"/>
    </source>
</evidence>
<sequence length="150" mass="16780">MFVVLAVLVLSYASSLRIYLDTERQNAENQQAIQRSQARIDDLNNQLQRWDDPDYVRAQARERLGWVVPGETGYRVIGPDGQPVGTRIESQPRDPKKPPEATWWQKMWGSVGAADQPAPPPVPPSAKPPITDGTRTPTPSRTPTPKKTTR</sequence>
<dbReference type="EMBL" id="NMVO01000013">
    <property type="protein sequence ID" value="OYO13697.1"/>
    <property type="molecule type" value="Genomic_DNA"/>
</dbReference>
<dbReference type="AlphaFoldDB" id="A0A255GCT9"/>
<comment type="caution">
    <text evidence="2">The sequence shown here is derived from an EMBL/GenBank/DDBJ whole genome shotgun (WGS) entry which is preliminary data.</text>
</comment>
<protein>
    <submittedName>
        <fullName evidence="2">Septum formation initiator</fullName>
    </submittedName>
</protein>
<dbReference type="InterPro" id="IPR007060">
    <property type="entry name" value="FtsL/DivIC"/>
</dbReference>
<dbReference type="OrthoDB" id="5187715at2"/>
<feature type="compositionally biased region" description="Pro residues" evidence="1">
    <location>
        <begin position="117"/>
        <end position="127"/>
    </location>
</feature>
<accession>A0A255GCT9</accession>
<gene>
    <name evidence="2" type="ORF">CGZ94_11365</name>
</gene>